<dbReference type="SUPFAM" id="SSF51445">
    <property type="entry name" value="(Trans)glycosidases"/>
    <property type="match status" value="1"/>
</dbReference>
<dbReference type="PANTHER" id="PTHR11177">
    <property type="entry name" value="CHITINASE"/>
    <property type="match status" value="1"/>
</dbReference>
<evidence type="ECO:0000259" key="1">
    <source>
        <dbReference type="PROSITE" id="PS51910"/>
    </source>
</evidence>
<sequence length="242" mass="27037">MDAVIDPTILSSFLNELRIALPKDISIFLSVNPLSSFSGRYDIDVIRNVTDLVILHTHRLHSFLPTSTEHHSPMFPGKGLPDSRMTVESFVKDWISRGMSREKLIVSITSIPTATSLSSGWDGSDEVFGRPTHSRSLPIRTQISSQTEICRALEDNNTVFRWMDDSSVPTLIRGTEFVAFDNERSAKIKTTWSSSNNLGGIAIHGLPFDNPNGECPERPYPILQSIVDTQVRKIGLKEEARK</sequence>
<dbReference type="InterPro" id="IPR029070">
    <property type="entry name" value="Chitinase_insertion_sf"/>
</dbReference>
<dbReference type="GO" id="GO:0006032">
    <property type="term" value="P:chitin catabolic process"/>
    <property type="evidence" value="ECO:0007669"/>
    <property type="project" value="TreeGrafter"/>
</dbReference>
<dbReference type="PANTHER" id="PTHR11177:SF401">
    <property type="entry name" value="CHITINASE-LIKE PROTEIN C25A8.4"/>
    <property type="match status" value="1"/>
</dbReference>
<dbReference type="Proteomes" id="UP001331761">
    <property type="component" value="Unassembled WGS sequence"/>
</dbReference>
<accession>A0AAN8FR13</accession>
<dbReference type="PROSITE" id="PS51910">
    <property type="entry name" value="GH18_2"/>
    <property type="match status" value="1"/>
</dbReference>
<dbReference type="GO" id="GO:0004568">
    <property type="term" value="F:chitinase activity"/>
    <property type="evidence" value="ECO:0007669"/>
    <property type="project" value="TreeGrafter"/>
</dbReference>
<dbReference type="Gene3D" id="3.20.20.80">
    <property type="entry name" value="Glycosidases"/>
    <property type="match status" value="1"/>
</dbReference>
<dbReference type="InterPro" id="IPR001223">
    <property type="entry name" value="Glyco_hydro18_cat"/>
</dbReference>
<name>A0AAN8FR13_TRICO</name>
<dbReference type="GO" id="GO:0008061">
    <property type="term" value="F:chitin binding"/>
    <property type="evidence" value="ECO:0007669"/>
    <property type="project" value="TreeGrafter"/>
</dbReference>
<reference evidence="3 4" key="1">
    <citation type="submission" date="2019-10" db="EMBL/GenBank/DDBJ databases">
        <title>Assembly and Annotation for the nematode Trichostrongylus colubriformis.</title>
        <authorList>
            <person name="Martin J."/>
        </authorList>
    </citation>
    <scope>NUCLEOTIDE SEQUENCE [LARGE SCALE GENOMIC DNA]</scope>
    <source>
        <strain evidence="3">G859</strain>
        <tissue evidence="3">Whole worm</tissue>
    </source>
</reference>
<dbReference type="AlphaFoldDB" id="A0AAN8FR13"/>
<protein>
    <recommendedName>
        <fullName evidence="1">GH18 domain-containing protein</fullName>
    </recommendedName>
</protein>
<dbReference type="EMBL" id="WIXE01008687">
    <property type="protein sequence ID" value="KAK5979092.1"/>
    <property type="molecule type" value="Genomic_DNA"/>
</dbReference>
<evidence type="ECO:0000313" key="3">
    <source>
        <dbReference type="EMBL" id="KAK5979092.1"/>
    </source>
</evidence>
<dbReference type="EMBL" id="WIXE01017039">
    <property type="protein sequence ID" value="KAK5972091.1"/>
    <property type="molecule type" value="Genomic_DNA"/>
</dbReference>
<dbReference type="Pfam" id="PF00704">
    <property type="entry name" value="Glyco_hydro_18"/>
    <property type="match status" value="1"/>
</dbReference>
<proteinExistence type="predicted"/>
<dbReference type="GO" id="GO:0005975">
    <property type="term" value="P:carbohydrate metabolic process"/>
    <property type="evidence" value="ECO:0007669"/>
    <property type="project" value="InterPro"/>
</dbReference>
<gene>
    <name evidence="3" type="ORF">GCK32_015695</name>
    <name evidence="2" type="ORF">GCK32_015704</name>
</gene>
<dbReference type="InterPro" id="IPR050314">
    <property type="entry name" value="Glycosyl_Hydrlase_18"/>
</dbReference>
<evidence type="ECO:0000313" key="2">
    <source>
        <dbReference type="EMBL" id="KAK5972091.1"/>
    </source>
</evidence>
<evidence type="ECO:0000313" key="4">
    <source>
        <dbReference type="Proteomes" id="UP001331761"/>
    </source>
</evidence>
<feature type="non-terminal residue" evidence="3">
    <location>
        <position position="242"/>
    </location>
</feature>
<feature type="domain" description="GH18" evidence="1">
    <location>
        <begin position="1"/>
        <end position="233"/>
    </location>
</feature>
<comment type="caution">
    <text evidence="3">The sequence shown here is derived from an EMBL/GenBank/DDBJ whole genome shotgun (WGS) entry which is preliminary data.</text>
</comment>
<dbReference type="Gene3D" id="3.10.50.10">
    <property type="match status" value="1"/>
</dbReference>
<dbReference type="GO" id="GO:0005576">
    <property type="term" value="C:extracellular region"/>
    <property type="evidence" value="ECO:0007669"/>
    <property type="project" value="TreeGrafter"/>
</dbReference>
<keyword evidence="4" id="KW-1185">Reference proteome</keyword>
<dbReference type="InterPro" id="IPR017853">
    <property type="entry name" value="GH"/>
</dbReference>
<organism evidence="3 4">
    <name type="scientific">Trichostrongylus colubriformis</name>
    <name type="common">Black scour worm</name>
    <dbReference type="NCBI Taxonomy" id="6319"/>
    <lineage>
        <taxon>Eukaryota</taxon>
        <taxon>Metazoa</taxon>
        <taxon>Ecdysozoa</taxon>
        <taxon>Nematoda</taxon>
        <taxon>Chromadorea</taxon>
        <taxon>Rhabditida</taxon>
        <taxon>Rhabditina</taxon>
        <taxon>Rhabditomorpha</taxon>
        <taxon>Strongyloidea</taxon>
        <taxon>Trichostrongylidae</taxon>
        <taxon>Trichostrongylus</taxon>
    </lineage>
</organism>